<protein>
    <submittedName>
        <fullName evidence="3">Uncharacterized protein</fullName>
    </submittedName>
</protein>
<evidence type="ECO:0000313" key="4">
    <source>
        <dbReference type="Proteomes" id="UP000023152"/>
    </source>
</evidence>
<feature type="transmembrane region" description="Helical" evidence="2">
    <location>
        <begin position="50"/>
        <end position="69"/>
    </location>
</feature>
<reference evidence="3 4" key="1">
    <citation type="journal article" date="2013" name="Curr. Biol.">
        <title>The Genome of the Foraminiferan Reticulomyxa filosa.</title>
        <authorList>
            <person name="Glockner G."/>
            <person name="Hulsmann N."/>
            <person name="Schleicher M."/>
            <person name="Noegel A.A."/>
            <person name="Eichinger L."/>
            <person name="Gallinger C."/>
            <person name="Pawlowski J."/>
            <person name="Sierra R."/>
            <person name="Euteneuer U."/>
            <person name="Pillet L."/>
            <person name="Moustafa A."/>
            <person name="Platzer M."/>
            <person name="Groth M."/>
            <person name="Szafranski K."/>
            <person name="Schliwa M."/>
        </authorList>
    </citation>
    <scope>NUCLEOTIDE SEQUENCE [LARGE SCALE GENOMIC DNA]</scope>
</reference>
<gene>
    <name evidence="3" type="ORF">RFI_05480</name>
</gene>
<proteinExistence type="predicted"/>
<accession>X6P066</accession>
<keyword evidence="4" id="KW-1185">Reference proteome</keyword>
<feature type="transmembrane region" description="Helical" evidence="2">
    <location>
        <begin position="127"/>
        <end position="152"/>
    </location>
</feature>
<dbReference type="AlphaFoldDB" id="X6P066"/>
<dbReference type="EMBL" id="ASPP01004802">
    <property type="protein sequence ID" value="ETO31636.1"/>
    <property type="molecule type" value="Genomic_DNA"/>
</dbReference>
<organism evidence="3 4">
    <name type="scientific">Reticulomyxa filosa</name>
    <dbReference type="NCBI Taxonomy" id="46433"/>
    <lineage>
        <taxon>Eukaryota</taxon>
        <taxon>Sar</taxon>
        <taxon>Rhizaria</taxon>
        <taxon>Retaria</taxon>
        <taxon>Foraminifera</taxon>
        <taxon>Monothalamids</taxon>
        <taxon>Reticulomyxidae</taxon>
        <taxon>Reticulomyxa</taxon>
    </lineage>
</organism>
<sequence>MIDGGRDVTHFEHELQTLKSQLETTQNELQTLKSQLETTQNELQKAKEDLAKVICFLFFLQHTYVHILLEEEKTGELNKLKLNAEIDVGAFLFFFFFFFLYLQKKDEELKQFNNELKQVKKELEEEVGLLFVCLCVFSFEPYIYIYIFMYAYSYIEKTQITPKKIALCNGVYVHFALLCEGKKSLYVYMSGKKKKYVQIAKLLRWKLQRK</sequence>
<name>X6P066_RETFI</name>
<keyword evidence="2" id="KW-0472">Membrane</keyword>
<keyword evidence="2" id="KW-1133">Transmembrane helix</keyword>
<comment type="caution">
    <text evidence="3">The sequence shown here is derived from an EMBL/GenBank/DDBJ whole genome shotgun (WGS) entry which is preliminary data.</text>
</comment>
<feature type="coiled-coil region" evidence="1">
    <location>
        <begin position="102"/>
        <end position="129"/>
    </location>
</feature>
<feature type="transmembrane region" description="Helical" evidence="2">
    <location>
        <begin position="84"/>
        <end position="102"/>
    </location>
</feature>
<evidence type="ECO:0000256" key="2">
    <source>
        <dbReference type="SAM" id="Phobius"/>
    </source>
</evidence>
<keyword evidence="2" id="KW-0812">Transmembrane</keyword>
<feature type="coiled-coil region" evidence="1">
    <location>
        <begin position="8"/>
        <end position="53"/>
    </location>
</feature>
<keyword evidence="1" id="KW-0175">Coiled coil</keyword>
<evidence type="ECO:0000256" key="1">
    <source>
        <dbReference type="SAM" id="Coils"/>
    </source>
</evidence>
<dbReference type="Proteomes" id="UP000023152">
    <property type="component" value="Unassembled WGS sequence"/>
</dbReference>
<evidence type="ECO:0000313" key="3">
    <source>
        <dbReference type="EMBL" id="ETO31636.1"/>
    </source>
</evidence>